<dbReference type="Pfam" id="PF04116">
    <property type="entry name" value="FA_hydroxylase"/>
    <property type="match status" value="1"/>
</dbReference>
<dbReference type="PANTHER" id="PTHR21624:SF3">
    <property type="entry name" value="FATTY ACID HYDROXYLASE DOMAIN-CONTAINING PROTEIN"/>
    <property type="match status" value="1"/>
</dbReference>
<dbReference type="InterPro" id="IPR051689">
    <property type="entry name" value="Sterol_desaturase/TMEM195"/>
</dbReference>
<reference evidence="8 9" key="1">
    <citation type="journal article" date="2016" name="Front. Microbiol.">
        <title>Fuerstia marisgermanicae gen. nov., sp. nov., an Unusual Member of the Phylum Planctomycetes from the German Wadden Sea.</title>
        <authorList>
            <person name="Kohn T."/>
            <person name="Heuer A."/>
            <person name="Jogler M."/>
            <person name="Vollmers J."/>
            <person name="Boedeker C."/>
            <person name="Bunk B."/>
            <person name="Rast P."/>
            <person name="Borchert D."/>
            <person name="Glockner I."/>
            <person name="Freese H.M."/>
            <person name="Klenk H.P."/>
            <person name="Overmann J."/>
            <person name="Kaster A.K."/>
            <person name="Rohde M."/>
            <person name="Wiegand S."/>
            <person name="Jogler C."/>
        </authorList>
    </citation>
    <scope>NUCLEOTIDE SEQUENCE [LARGE SCALE GENOMIC DNA]</scope>
    <source>
        <strain evidence="8 9">NH11</strain>
    </source>
</reference>
<dbReference type="STRING" id="1891926.Fuma_06105"/>
<proteinExistence type="predicted"/>
<evidence type="ECO:0000313" key="8">
    <source>
        <dbReference type="EMBL" id="APZ96436.1"/>
    </source>
</evidence>
<dbReference type="GO" id="GO:0050479">
    <property type="term" value="F:glyceryl-ether monooxygenase activity"/>
    <property type="evidence" value="ECO:0007669"/>
    <property type="project" value="TreeGrafter"/>
</dbReference>
<protein>
    <submittedName>
        <fullName evidence="8">Fatty acid hydroxylase superfamily protein</fullName>
    </submittedName>
</protein>
<keyword evidence="3 6" id="KW-1133">Transmembrane helix</keyword>
<evidence type="ECO:0000256" key="5">
    <source>
        <dbReference type="ARBA" id="ARBA00023136"/>
    </source>
</evidence>
<dbReference type="GO" id="GO:0005506">
    <property type="term" value="F:iron ion binding"/>
    <property type="evidence" value="ECO:0007669"/>
    <property type="project" value="InterPro"/>
</dbReference>
<comment type="subcellular location">
    <subcellularLocation>
        <location evidence="1">Endomembrane system</location>
        <topology evidence="1">Multi-pass membrane protein</topology>
    </subcellularLocation>
</comment>
<feature type="domain" description="Fatty acid hydroxylase" evidence="7">
    <location>
        <begin position="96"/>
        <end position="228"/>
    </location>
</feature>
<organism evidence="8 9">
    <name type="scientific">Fuerstiella marisgermanici</name>
    <dbReference type="NCBI Taxonomy" id="1891926"/>
    <lineage>
        <taxon>Bacteria</taxon>
        <taxon>Pseudomonadati</taxon>
        <taxon>Planctomycetota</taxon>
        <taxon>Planctomycetia</taxon>
        <taxon>Planctomycetales</taxon>
        <taxon>Planctomycetaceae</taxon>
        <taxon>Fuerstiella</taxon>
    </lineage>
</organism>
<feature type="transmembrane region" description="Helical" evidence="6">
    <location>
        <begin position="91"/>
        <end position="109"/>
    </location>
</feature>
<dbReference type="RefSeq" id="WP_077028654.1">
    <property type="nucleotide sequence ID" value="NZ_CP017641.1"/>
</dbReference>
<feature type="transmembrane region" description="Helical" evidence="6">
    <location>
        <begin position="149"/>
        <end position="167"/>
    </location>
</feature>
<dbReference type="PANTHER" id="PTHR21624">
    <property type="entry name" value="STEROL DESATURASE-RELATED PROTEIN"/>
    <property type="match status" value="1"/>
</dbReference>
<evidence type="ECO:0000259" key="7">
    <source>
        <dbReference type="Pfam" id="PF04116"/>
    </source>
</evidence>
<dbReference type="GO" id="GO:0006643">
    <property type="term" value="P:membrane lipid metabolic process"/>
    <property type="evidence" value="ECO:0007669"/>
    <property type="project" value="TreeGrafter"/>
</dbReference>
<keyword evidence="5 6" id="KW-0472">Membrane</keyword>
<sequence>MLATELISLQNLFSLRFALPVILLVSLWTWESVRPFCENSPGRGRHALRNITIAVVNAIVTGALFGASTVFVADWTVENSFGLLQFTDQHAIGRFFAGLILLDLWMYVWHRLNHHIPLLWRFHRMHHSDSRMDVTTATRFHIGEHMISAGLRLLLIPLLGVSIWQIVAYEMGVVAMTHFHHANISIGRADHVLRWLVVTPDMHKIHHSRWQPETDSNYAVVLSIWDRIACSFRMREDVTTIDFGLDEFENERWQTIGGMLKTPFANSADLSAPKAAEPEIVGEDRSV</sequence>
<dbReference type="InterPro" id="IPR006694">
    <property type="entry name" value="Fatty_acid_hydroxylase"/>
</dbReference>
<feature type="transmembrane region" description="Helical" evidence="6">
    <location>
        <begin position="12"/>
        <end position="30"/>
    </location>
</feature>
<keyword evidence="4" id="KW-0560">Oxidoreductase</keyword>
<dbReference type="OrthoDB" id="9770329at2"/>
<dbReference type="KEGG" id="fmr:Fuma_06105"/>
<evidence type="ECO:0000313" key="9">
    <source>
        <dbReference type="Proteomes" id="UP000187735"/>
    </source>
</evidence>
<evidence type="ECO:0000256" key="3">
    <source>
        <dbReference type="ARBA" id="ARBA00022989"/>
    </source>
</evidence>
<dbReference type="GO" id="GO:0008610">
    <property type="term" value="P:lipid biosynthetic process"/>
    <property type="evidence" value="ECO:0007669"/>
    <property type="project" value="InterPro"/>
</dbReference>
<evidence type="ECO:0000256" key="2">
    <source>
        <dbReference type="ARBA" id="ARBA00022692"/>
    </source>
</evidence>
<evidence type="ECO:0000256" key="1">
    <source>
        <dbReference type="ARBA" id="ARBA00004127"/>
    </source>
</evidence>
<dbReference type="EMBL" id="CP017641">
    <property type="protein sequence ID" value="APZ96436.1"/>
    <property type="molecule type" value="Genomic_DNA"/>
</dbReference>
<dbReference type="GO" id="GO:0012505">
    <property type="term" value="C:endomembrane system"/>
    <property type="evidence" value="ECO:0007669"/>
    <property type="project" value="UniProtKB-SubCell"/>
</dbReference>
<accession>A0A1P8WQU8</accession>
<keyword evidence="9" id="KW-1185">Reference proteome</keyword>
<evidence type="ECO:0000256" key="6">
    <source>
        <dbReference type="SAM" id="Phobius"/>
    </source>
</evidence>
<keyword evidence="2 6" id="KW-0812">Transmembrane</keyword>
<dbReference type="AlphaFoldDB" id="A0A1P8WQU8"/>
<dbReference type="GO" id="GO:0016020">
    <property type="term" value="C:membrane"/>
    <property type="evidence" value="ECO:0007669"/>
    <property type="project" value="GOC"/>
</dbReference>
<name>A0A1P8WQU8_9PLAN</name>
<gene>
    <name evidence="8" type="ORF">Fuma_06105</name>
</gene>
<feature type="transmembrane region" description="Helical" evidence="6">
    <location>
        <begin position="51"/>
        <end position="71"/>
    </location>
</feature>
<evidence type="ECO:0000256" key="4">
    <source>
        <dbReference type="ARBA" id="ARBA00023002"/>
    </source>
</evidence>
<dbReference type="Proteomes" id="UP000187735">
    <property type="component" value="Chromosome"/>
</dbReference>